<reference evidence="6" key="1">
    <citation type="submission" date="2020-01" db="EMBL/GenBank/DDBJ databases">
        <authorList>
            <person name="Fang Y."/>
            <person name="Sun R."/>
            <person name="Nie L."/>
            <person name="He J."/>
            <person name="Hao L."/>
            <person name="Wang L."/>
            <person name="Su S."/>
            <person name="Lv E."/>
            <person name="Zhang Z."/>
            <person name="Xie R."/>
            <person name="Liu H."/>
        </authorList>
    </citation>
    <scope>NUCLEOTIDE SEQUENCE [LARGE SCALE GENOMIC DNA]</scope>
    <source>
        <strain evidence="6">XCT-53</strain>
    </source>
</reference>
<dbReference type="AlphaFoldDB" id="A0A7X5F4G6"/>
<dbReference type="Proteomes" id="UP000586722">
    <property type="component" value="Unassembled WGS sequence"/>
</dbReference>
<dbReference type="GO" id="GO:0055052">
    <property type="term" value="C:ATP-binding cassette (ABC) transporter complex, substrate-binding subunit-containing"/>
    <property type="evidence" value="ECO:0007669"/>
    <property type="project" value="TreeGrafter"/>
</dbReference>
<proteinExistence type="inferred from homology"/>
<dbReference type="GO" id="GO:0015768">
    <property type="term" value="P:maltose transport"/>
    <property type="evidence" value="ECO:0007669"/>
    <property type="project" value="TreeGrafter"/>
</dbReference>
<dbReference type="SUPFAM" id="SSF53850">
    <property type="entry name" value="Periplasmic binding protein-like II"/>
    <property type="match status" value="1"/>
</dbReference>
<organism evidence="5 6">
    <name type="scientific">Pannonibacter tanglangensis</name>
    <dbReference type="NCBI Taxonomy" id="2750084"/>
    <lineage>
        <taxon>Bacteria</taxon>
        <taxon>Pseudomonadati</taxon>
        <taxon>Pseudomonadota</taxon>
        <taxon>Alphaproteobacteria</taxon>
        <taxon>Hyphomicrobiales</taxon>
        <taxon>Stappiaceae</taxon>
        <taxon>Pannonibacter</taxon>
    </lineage>
</organism>
<comment type="similarity">
    <text evidence="1">Belongs to the bacterial solute-binding protein 1 family.</text>
</comment>
<dbReference type="Pfam" id="PF01547">
    <property type="entry name" value="SBP_bac_1"/>
    <property type="match status" value="1"/>
</dbReference>
<evidence type="ECO:0000313" key="6">
    <source>
        <dbReference type="Proteomes" id="UP000586722"/>
    </source>
</evidence>
<dbReference type="EMBL" id="JAABLQ010000002">
    <property type="protein sequence ID" value="NBN79581.1"/>
    <property type="molecule type" value="Genomic_DNA"/>
</dbReference>
<dbReference type="GO" id="GO:0042956">
    <property type="term" value="P:maltodextrin transmembrane transport"/>
    <property type="evidence" value="ECO:0007669"/>
    <property type="project" value="TreeGrafter"/>
</dbReference>
<evidence type="ECO:0000256" key="2">
    <source>
        <dbReference type="ARBA" id="ARBA00022448"/>
    </source>
</evidence>
<dbReference type="GO" id="GO:1901982">
    <property type="term" value="F:maltose binding"/>
    <property type="evidence" value="ECO:0007669"/>
    <property type="project" value="TreeGrafter"/>
</dbReference>
<dbReference type="PANTHER" id="PTHR30061">
    <property type="entry name" value="MALTOSE-BINDING PERIPLASMIC PROTEIN"/>
    <property type="match status" value="1"/>
</dbReference>
<sequence>MKLKTLLLAGVLSGIAFAAQAQTTLTFINCGGKDDPTAPVQARHIAEWEKANPNFKVAEEYLPWGQCQERATTLAGAGNAPALAYMGSRTVRMLGAADMIIPVSLSAEEKASYEPSVLATVTFDGKEWGLPRAFSTKALYWNKDLFAKAGLPTDKGPQTFEEVLAAAKAIKEKTGAAGFGIPAASFDNTMHEFLNWLYSNGGSVVDAEGKVTFDSKESVEALEFYGELAKYAQPGPVAYDRAKLEPLFAEGAIAMYTNGGWGRKKAGNVNYGLEMIPAGPSGKKSTLLITDSIVVFKGTGVEDAALSLAKYLTTPERQFEIDVAGGWTPIRNVAGVKDIVAKDPSWSVFIDAIPTGGPEPLMVDYIAMQDAMNEAIQSVVTGDVAAKDAVKKAAEALADLNN</sequence>
<dbReference type="PANTHER" id="PTHR30061:SF50">
    <property type="entry name" value="MALTOSE_MALTODEXTRIN-BINDING PERIPLASMIC PROTEIN"/>
    <property type="match status" value="1"/>
</dbReference>
<protein>
    <submittedName>
        <fullName evidence="5">Extracellular solute-binding protein</fullName>
    </submittedName>
</protein>
<dbReference type="CDD" id="cd13585">
    <property type="entry name" value="PBP2_TMBP_like"/>
    <property type="match status" value="1"/>
</dbReference>
<accession>A0A7X5F4G6</accession>
<keyword evidence="4" id="KW-0574">Periplasm</keyword>
<dbReference type="RefSeq" id="WP_161677418.1">
    <property type="nucleotide sequence ID" value="NZ_JAABLP010000004.1"/>
</dbReference>
<gene>
    <name evidence="5" type="ORF">GWI72_14995</name>
</gene>
<evidence type="ECO:0000256" key="3">
    <source>
        <dbReference type="ARBA" id="ARBA00022729"/>
    </source>
</evidence>
<name>A0A7X5F4G6_9HYPH</name>
<comment type="caution">
    <text evidence="5">The sequence shown here is derived from an EMBL/GenBank/DDBJ whole genome shotgun (WGS) entry which is preliminary data.</text>
</comment>
<keyword evidence="2" id="KW-0813">Transport</keyword>
<keyword evidence="3" id="KW-0732">Signal</keyword>
<evidence type="ECO:0000256" key="4">
    <source>
        <dbReference type="ARBA" id="ARBA00022764"/>
    </source>
</evidence>
<evidence type="ECO:0000313" key="5">
    <source>
        <dbReference type="EMBL" id="NBN79581.1"/>
    </source>
</evidence>
<dbReference type="Gene3D" id="3.40.190.10">
    <property type="entry name" value="Periplasmic binding protein-like II"/>
    <property type="match status" value="1"/>
</dbReference>
<dbReference type="InterPro" id="IPR006059">
    <property type="entry name" value="SBP"/>
</dbReference>
<evidence type="ECO:0000256" key="1">
    <source>
        <dbReference type="ARBA" id="ARBA00008520"/>
    </source>
</evidence>
<keyword evidence="6" id="KW-1185">Reference proteome</keyword>